<dbReference type="Gene3D" id="1.20.1580.10">
    <property type="entry name" value="ABC transporter ATPase like domain"/>
    <property type="match status" value="2"/>
</dbReference>
<dbReference type="PANTHER" id="PTHR43152">
    <property type="entry name" value="UVRABC SYSTEM PROTEIN A"/>
    <property type="match status" value="1"/>
</dbReference>
<evidence type="ECO:0000256" key="1">
    <source>
        <dbReference type="ARBA" id="ARBA00004496"/>
    </source>
</evidence>
<evidence type="ECO:0000256" key="3">
    <source>
        <dbReference type="ARBA" id="ARBA00022723"/>
    </source>
</evidence>
<dbReference type="GO" id="GO:0006281">
    <property type="term" value="P:DNA repair"/>
    <property type="evidence" value="ECO:0007669"/>
    <property type="project" value="UniProtKB-KW"/>
</dbReference>
<evidence type="ECO:0000256" key="12">
    <source>
        <dbReference type="ARBA" id="ARBA00023125"/>
    </source>
</evidence>
<dbReference type="EMBL" id="RCIW01000005">
    <property type="protein sequence ID" value="RLP11346.1"/>
    <property type="molecule type" value="Genomic_DNA"/>
</dbReference>
<dbReference type="InterPro" id="IPR017871">
    <property type="entry name" value="ABC_transporter-like_CS"/>
</dbReference>
<dbReference type="AlphaFoldDB" id="A0A8B3FKH5"/>
<dbReference type="GO" id="GO:0016887">
    <property type="term" value="F:ATP hydrolysis activity"/>
    <property type="evidence" value="ECO:0007669"/>
    <property type="project" value="InterPro"/>
</dbReference>
<dbReference type="Pfam" id="PF17755">
    <property type="entry name" value="UvrA_DNA-bind"/>
    <property type="match status" value="1"/>
</dbReference>
<dbReference type="PROSITE" id="PS50893">
    <property type="entry name" value="ABC_TRANSPORTER_2"/>
    <property type="match status" value="1"/>
</dbReference>
<dbReference type="GO" id="GO:0004518">
    <property type="term" value="F:nuclease activity"/>
    <property type="evidence" value="ECO:0007669"/>
    <property type="project" value="UniProtKB-KW"/>
</dbReference>
<keyword evidence="11" id="KW-0267">Excision nuclease</keyword>
<evidence type="ECO:0000256" key="14">
    <source>
        <dbReference type="ARBA" id="ARBA00038000"/>
    </source>
</evidence>
<evidence type="ECO:0000313" key="19">
    <source>
        <dbReference type="Proteomes" id="UP000279336"/>
    </source>
</evidence>
<dbReference type="RefSeq" id="WP_121588008.1">
    <property type="nucleotide sequence ID" value="NZ_RCIW01000005.1"/>
</dbReference>
<keyword evidence="8" id="KW-0863">Zinc-finger</keyword>
<evidence type="ECO:0000256" key="4">
    <source>
        <dbReference type="ARBA" id="ARBA00022737"/>
    </source>
</evidence>
<dbReference type="GO" id="GO:0005524">
    <property type="term" value="F:ATP binding"/>
    <property type="evidence" value="ECO:0007669"/>
    <property type="project" value="UniProtKB-KW"/>
</dbReference>
<evidence type="ECO:0000256" key="15">
    <source>
        <dbReference type="ARBA" id="ARBA00039316"/>
    </source>
</evidence>
<sequence>MPLPEVPTAISVRGARVHNLKNVDVKVPLGKLVTVAGVSGSGKSSLALGVLYAEGARRYLESLSTYTRRRLTQAARPTVDEVLHVPAALALHQRPPMPGVRSTFGTSTEVLNSLRLAYSRLGSHCCPNGHANEPSTDVALEIPTSCATCGIEFYGPGAEMMAFNSEGACPRCEGTGVVRTVDESTLVPDESLSIEEGAVAPWQNLMWSLMKDIAREMGVRTDVPFRELTDRERDIVFHGPAEKRHILYVNEKTDVAAEMDFTYYSAVHTVENALSKVKDERGMKRVEKFLHEESCPDCGGSRLSEPARSTTVRGIGLDEACRLPLGELVEWAAGIPGAMPEELVAMARQIVDELTVTARRLLDLGLGYLSLDRASSTLSTGERQRVQLARAVRNRTTGVLYVLDEPSIGLHPANLTGLTGVVRDLLADGNSVLVVDHDVALLREADWLLEIGPGSGREGGEIVVNAPLQDAVTSPSSRIAPFITGTQESVVRETAPAAETFEHGTIRLGTAPIHTVHALDVAIPEQRLTAVTGVSGSGKTTLVLESLVPALRSLADDTPLPAPATSIETGRARRVVVVDASPIGANVRSTVATYSGVMDELRRVYARIPAAHRMGLKAGDFSYNTGSLRCAHCDGTGQIVLDVQFLPDVDIVCTACGGSRYGEAARTIRRTPRGGTDADALALPELLALTVDQAEQACADLPAVRRRLRLLTDLGLGYLTLGEATTALSGGEAQRLKLSADLGRDQHGTVFVLDEPSIGLHPLDVRVLLGVLDRLVDQGASVIVIEHDLDMIANADWVIDMGPGGGADGGRVVAAGTPAQLTTCSESVTGRYLAAHLER</sequence>
<proteinExistence type="inferred from homology"/>
<keyword evidence="4" id="KW-0677">Repeat</keyword>
<dbReference type="PROSITE" id="PS00211">
    <property type="entry name" value="ABC_TRANSPORTER_1"/>
    <property type="match status" value="1"/>
</dbReference>
<evidence type="ECO:0000256" key="2">
    <source>
        <dbReference type="ARBA" id="ARBA00022490"/>
    </source>
</evidence>
<evidence type="ECO:0000256" key="5">
    <source>
        <dbReference type="ARBA" id="ARBA00022741"/>
    </source>
</evidence>
<dbReference type="OrthoDB" id="9809851at2"/>
<reference evidence="18 19" key="1">
    <citation type="submission" date="2018-10" db="EMBL/GenBank/DDBJ databases">
        <title>Propionibacterium australiense Genome Sequencing and Assembly.</title>
        <authorList>
            <person name="Bernier A.-M."/>
            <person name="Bernard K."/>
        </authorList>
    </citation>
    <scope>NUCLEOTIDE SEQUENCE [LARGE SCALE GENOMIC DNA]</scope>
    <source>
        <strain evidence="18 19">NML98A078</strain>
    </source>
</reference>
<dbReference type="InterPro" id="IPR003439">
    <property type="entry name" value="ABC_transporter-like_ATP-bd"/>
</dbReference>
<evidence type="ECO:0000256" key="11">
    <source>
        <dbReference type="ARBA" id="ARBA00022881"/>
    </source>
</evidence>
<dbReference type="Gene3D" id="3.40.50.300">
    <property type="entry name" value="P-loop containing nucleotide triphosphate hydrolases"/>
    <property type="match status" value="2"/>
</dbReference>
<organism evidence="18 19">
    <name type="scientific">Propionibacterium australiense</name>
    <dbReference type="NCBI Taxonomy" id="119981"/>
    <lineage>
        <taxon>Bacteria</taxon>
        <taxon>Bacillati</taxon>
        <taxon>Actinomycetota</taxon>
        <taxon>Actinomycetes</taxon>
        <taxon>Propionibacteriales</taxon>
        <taxon>Propionibacteriaceae</taxon>
        <taxon>Propionibacterium</taxon>
    </lineage>
</organism>
<gene>
    <name evidence="18" type="ORF">D7U36_04320</name>
</gene>
<keyword evidence="6" id="KW-0227">DNA damage</keyword>
<keyword evidence="7" id="KW-0228">DNA excision</keyword>
<evidence type="ECO:0000313" key="18">
    <source>
        <dbReference type="EMBL" id="RLP11346.1"/>
    </source>
</evidence>
<dbReference type="InterPro" id="IPR041552">
    <property type="entry name" value="UvrA_DNA-bd"/>
</dbReference>
<keyword evidence="13" id="KW-0234">DNA repair</keyword>
<dbReference type="GO" id="GO:0003677">
    <property type="term" value="F:DNA binding"/>
    <property type="evidence" value="ECO:0007669"/>
    <property type="project" value="UniProtKB-KW"/>
</dbReference>
<evidence type="ECO:0000256" key="6">
    <source>
        <dbReference type="ARBA" id="ARBA00022763"/>
    </source>
</evidence>
<keyword evidence="3" id="KW-0479">Metal-binding</keyword>
<comment type="subcellular location">
    <subcellularLocation>
        <location evidence="1">Cytoplasm</location>
    </subcellularLocation>
</comment>
<protein>
    <recommendedName>
        <fullName evidence="15">UvrABC system protein A</fullName>
    </recommendedName>
    <alternativeName>
        <fullName evidence="16">Excinuclease ABC subunit A</fullName>
    </alternativeName>
</protein>
<evidence type="ECO:0000256" key="8">
    <source>
        <dbReference type="ARBA" id="ARBA00022771"/>
    </source>
</evidence>
<evidence type="ECO:0000259" key="17">
    <source>
        <dbReference type="PROSITE" id="PS50893"/>
    </source>
</evidence>
<dbReference type="SUPFAM" id="SSF52540">
    <property type="entry name" value="P-loop containing nucleoside triphosphate hydrolases"/>
    <property type="match status" value="2"/>
</dbReference>
<dbReference type="GO" id="GO:0008270">
    <property type="term" value="F:zinc ion binding"/>
    <property type="evidence" value="ECO:0007669"/>
    <property type="project" value="UniProtKB-KW"/>
</dbReference>
<comment type="similarity">
    <text evidence="14">Belongs to the ABC transporter superfamily. UvrA family.</text>
</comment>
<name>A0A8B3FKH5_9ACTN</name>
<dbReference type="InterPro" id="IPR027417">
    <property type="entry name" value="P-loop_NTPase"/>
</dbReference>
<keyword evidence="9" id="KW-0862">Zinc</keyword>
<dbReference type="GO" id="GO:0005737">
    <property type="term" value="C:cytoplasm"/>
    <property type="evidence" value="ECO:0007669"/>
    <property type="project" value="UniProtKB-SubCell"/>
</dbReference>
<comment type="caution">
    <text evidence="18">The sequence shown here is derived from an EMBL/GenBank/DDBJ whole genome shotgun (WGS) entry which is preliminary data.</text>
</comment>
<keyword evidence="5" id="KW-0547">Nucleotide-binding</keyword>
<accession>A0A8B3FKH5</accession>
<evidence type="ECO:0000256" key="9">
    <source>
        <dbReference type="ARBA" id="ARBA00022833"/>
    </source>
</evidence>
<evidence type="ECO:0000256" key="7">
    <source>
        <dbReference type="ARBA" id="ARBA00022769"/>
    </source>
</evidence>
<keyword evidence="2" id="KW-0963">Cytoplasm</keyword>
<keyword evidence="12" id="KW-0238">DNA-binding</keyword>
<feature type="domain" description="ABC transporter" evidence="17">
    <location>
        <begin position="1"/>
        <end position="478"/>
    </location>
</feature>
<evidence type="ECO:0000256" key="13">
    <source>
        <dbReference type="ARBA" id="ARBA00023204"/>
    </source>
</evidence>
<dbReference type="Gene3D" id="1.10.8.280">
    <property type="entry name" value="ABC transporter ATPase domain-like"/>
    <property type="match status" value="1"/>
</dbReference>
<evidence type="ECO:0000256" key="16">
    <source>
        <dbReference type="ARBA" id="ARBA00042156"/>
    </source>
</evidence>
<evidence type="ECO:0000256" key="10">
    <source>
        <dbReference type="ARBA" id="ARBA00022840"/>
    </source>
</evidence>
<dbReference type="Proteomes" id="UP000279336">
    <property type="component" value="Unassembled WGS sequence"/>
</dbReference>
<dbReference type="PANTHER" id="PTHR43152:SF1">
    <property type="entry name" value="UVRA PROTEIN"/>
    <property type="match status" value="1"/>
</dbReference>
<keyword evidence="10" id="KW-0067">ATP-binding</keyword>